<protein>
    <recommendedName>
        <fullName evidence="4">ADP ribosyltransferase domain-containing protein</fullName>
    </recommendedName>
</protein>
<keyword evidence="3" id="KW-1185">Reference proteome</keyword>
<gene>
    <name evidence="2" type="ORF">M2283_006000</name>
</gene>
<comment type="caution">
    <text evidence="2">The sequence shown here is derived from an EMBL/GenBank/DDBJ whole genome shotgun (WGS) entry which is preliminary data.</text>
</comment>
<proteinExistence type="predicted"/>
<name>A0ABT6LSM2_9ACTN</name>
<evidence type="ECO:0000256" key="1">
    <source>
        <dbReference type="SAM" id="MobiDB-lite"/>
    </source>
</evidence>
<accession>A0ABT6LSM2</accession>
<dbReference type="Proteomes" id="UP001160499">
    <property type="component" value="Unassembled WGS sequence"/>
</dbReference>
<sequence>MNVTIESLDDIEFRVQPLPRAAARIIPTGGRGIARDRVRLWSEYGRRYRRTMSAMARAVEEARSPGGSHPDDDGVNIVDDGVRALADLAAVHLYVAEEWAWLDPAQLEGTLGAHLPLARCVASGLRRLPAYQGPAKVRIDVADSVVRWYRDHPIVVDQGFWSAMTSAAAVSAGGPGYLVWSLTGRRTDAVDPYTPERVVFLPGTRFKVLQVLGGLRPVVLMREMFPQEPAVHRPGRAGSRHSEWLDASTVAELKGVSAEPSGSVPAESRGPCGRPPGLVMA</sequence>
<dbReference type="Gene3D" id="3.90.176.10">
    <property type="entry name" value="Toxin ADP-ribosyltransferase, Chain A, domain 1"/>
    <property type="match status" value="1"/>
</dbReference>
<evidence type="ECO:0000313" key="3">
    <source>
        <dbReference type="Proteomes" id="UP001160499"/>
    </source>
</evidence>
<evidence type="ECO:0008006" key="4">
    <source>
        <dbReference type="Google" id="ProtNLM"/>
    </source>
</evidence>
<feature type="region of interest" description="Disordered" evidence="1">
    <location>
        <begin position="256"/>
        <end position="281"/>
    </location>
</feature>
<organism evidence="2 3">
    <name type="scientific">Streptomyces pseudovenezuelae</name>
    <dbReference type="NCBI Taxonomy" id="67350"/>
    <lineage>
        <taxon>Bacteria</taxon>
        <taxon>Bacillati</taxon>
        <taxon>Actinomycetota</taxon>
        <taxon>Actinomycetes</taxon>
        <taxon>Kitasatosporales</taxon>
        <taxon>Streptomycetaceae</taxon>
        <taxon>Streptomyces</taxon>
        <taxon>Streptomyces aurantiacus group</taxon>
    </lineage>
</organism>
<reference evidence="2 3" key="1">
    <citation type="submission" date="2023-04" db="EMBL/GenBank/DDBJ databases">
        <title>Forest soil microbial communities from Buena Vista Peninsula, Colon Province, Panama.</title>
        <authorList>
            <person name="Bouskill N."/>
        </authorList>
    </citation>
    <scope>NUCLEOTIDE SEQUENCE [LARGE SCALE GENOMIC DNA]</scope>
    <source>
        <strain evidence="2 3">GGS1</strain>
    </source>
</reference>
<evidence type="ECO:0000313" key="2">
    <source>
        <dbReference type="EMBL" id="MDH6218666.1"/>
    </source>
</evidence>
<dbReference type="EMBL" id="JARXVH010000010">
    <property type="protein sequence ID" value="MDH6218666.1"/>
    <property type="molecule type" value="Genomic_DNA"/>
</dbReference>